<dbReference type="AlphaFoldDB" id="A0A9D4NHB1"/>
<protein>
    <submittedName>
        <fullName evidence="1">Uncharacterized protein</fullName>
    </submittedName>
</protein>
<reference evidence="1" key="1">
    <citation type="journal article" date="2019" name="bioRxiv">
        <title>The Genome of the Zebra Mussel, Dreissena polymorpha: A Resource for Invasive Species Research.</title>
        <authorList>
            <person name="McCartney M.A."/>
            <person name="Auch B."/>
            <person name="Kono T."/>
            <person name="Mallez S."/>
            <person name="Zhang Y."/>
            <person name="Obille A."/>
            <person name="Becker A."/>
            <person name="Abrahante J.E."/>
            <person name="Garbe J."/>
            <person name="Badalamenti J.P."/>
            <person name="Herman A."/>
            <person name="Mangelson H."/>
            <person name="Liachko I."/>
            <person name="Sullivan S."/>
            <person name="Sone E.D."/>
            <person name="Koren S."/>
            <person name="Silverstein K.A.T."/>
            <person name="Beckman K.B."/>
            <person name="Gohl D.M."/>
        </authorList>
    </citation>
    <scope>NUCLEOTIDE SEQUENCE</scope>
    <source>
        <strain evidence="1">Duluth1</strain>
        <tissue evidence="1">Whole animal</tissue>
    </source>
</reference>
<name>A0A9D4NHB1_DREPO</name>
<evidence type="ECO:0000313" key="1">
    <source>
        <dbReference type="EMBL" id="KAH3896557.1"/>
    </source>
</evidence>
<reference evidence="1" key="2">
    <citation type="submission" date="2020-11" db="EMBL/GenBank/DDBJ databases">
        <authorList>
            <person name="McCartney M.A."/>
            <person name="Auch B."/>
            <person name="Kono T."/>
            <person name="Mallez S."/>
            <person name="Becker A."/>
            <person name="Gohl D.M."/>
            <person name="Silverstein K.A.T."/>
            <person name="Koren S."/>
            <person name="Bechman K.B."/>
            <person name="Herman A."/>
            <person name="Abrahante J.E."/>
            <person name="Garbe J."/>
        </authorList>
    </citation>
    <scope>NUCLEOTIDE SEQUENCE</scope>
    <source>
        <strain evidence="1">Duluth1</strain>
        <tissue evidence="1">Whole animal</tissue>
    </source>
</reference>
<gene>
    <name evidence="1" type="ORF">DPMN_020734</name>
</gene>
<proteinExistence type="predicted"/>
<sequence>MSDIKKTSKPRVCPLCLSDKGIKKCHVCLNDHLRTQHRLSTAELPQITSAAKAAKCQGKSARNNRCYWRCPCGSYMIKRGQHLTSSAHGLVKDSEEFFAKYAAFVKAGVSACLFQVCYTNYMTTQ</sequence>
<dbReference type="EMBL" id="JAIWYP010000001">
    <property type="protein sequence ID" value="KAH3896557.1"/>
    <property type="molecule type" value="Genomic_DNA"/>
</dbReference>
<accession>A0A9D4NHB1</accession>
<evidence type="ECO:0000313" key="2">
    <source>
        <dbReference type="Proteomes" id="UP000828390"/>
    </source>
</evidence>
<organism evidence="1 2">
    <name type="scientific">Dreissena polymorpha</name>
    <name type="common">Zebra mussel</name>
    <name type="synonym">Mytilus polymorpha</name>
    <dbReference type="NCBI Taxonomy" id="45954"/>
    <lineage>
        <taxon>Eukaryota</taxon>
        <taxon>Metazoa</taxon>
        <taxon>Spiralia</taxon>
        <taxon>Lophotrochozoa</taxon>
        <taxon>Mollusca</taxon>
        <taxon>Bivalvia</taxon>
        <taxon>Autobranchia</taxon>
        <taxon>Heteroconchia</taxon>
        <taxon>Euheterodonta</taxon>
        <taxon>Imparidentia</taxon>
        <taxon>Neoheterodontei</taxon>
        <taxon>Myida</taxon>
        <taxon>Dreissenoidea</taxon>
        <taxon>Dreissenidae</taxon>
        <taxon>Dreissena</taxon>
    </lineage>
</organism>
<keyword evidence="2" id="KW-1185">Reference proteome</keyword>
<comment type="caution">
    <text evidence="1">The sequence shown here is derived from an EMBL/GenBank/DDBJ whole genome shotgun (WGS) entry which is preliminary data.</text>
</comment>
<dbReference type="Proteomes" id="UP000828390">
    <property type="component" value="Unassembled WGS sequence"/>
</dbReference>